<evidence type="ECO:0000313" key="1">
    <source>
        <dbReference type="EMBL" id="MDR6527425.1"/>
    </source>
</evidence>
<organism evidence="1 2">
    <name type="scientific">Chryseobacterium rhizosphaerae</name>
    <dbReference type="NCBI Taxonomy" id="395937"/>
    <lineage>
        <taxon>Bacteria</taxon>
        <taxon>Pseudomonadati</taxon>
        <taxon>Bacteroidota</taxon>
        <taxon>Flavobacteriia</taxon>
        <taxon>Flavobacteriales</taxon>
        <taxon>Weeksellaceae</taxon>
        <taxon>Chryseobacterium group</taxon>
        <taxon>Chryseobacterium</taxon>
    </lineage>
</organism>
<name>A0AAE3Y9G5_9FLAO</name>
<sequence length="69" mass="7504">MKNSKLKFEELKSKIQPLTKDAQGKLKGGISSIDNYEEGQTPKGWNVLACFCNVNTQCPTQPTTGTGIS</sequence>
<accession>A0AAE3Y9G5</accession>
<gene>
    <name evidence="1" type="ORF">J2787_002817</name>
</gene>
<comment type="caution">
    <text evidence="1">The sequence shown here is derived from an EMBL/GenBank/DDBJ whole genome shotgun (WGS) entry which is preliminary data.</text>
</comment>
<dbReference type="Proteomes" id="UP001184861">
    <property type="component" value="Unassembled WGS sequence"/>
</dbReference>
<proteinExistence type="predicted"/>
<dbReference type="AlphaFoldDB" id="A0AAE3Y9G5"/>
<dbReference type="EMBL" id="JAVDQY010000003">
    <property type="protein sequence ID" value="MDR6527425.1"/>
    <property type="molecule type" value="Genomic_DNA"/>
</dbReference>
<protein>
    <submittedName>
        <fullName evidence="1">Uncharacterized protein</fullName>
    </submittedName>
</protein>
<reference evidence="1" key="1">
    <citation type="submission" date="2023-07" db="EMBL/GenBank/DDBJ databases">
        <title>Sorghum-associated microbial communities from plants grown in Nebraska, USA.</title>
        <authorList>
            <person name="Schachtman D."/>
        </authorList>
    </citation>
    <scope>NUCLEOTIDE SEQUENCE</scope>
    <source>
        <strain evidence="1">DS2360</strain>
    </source>
</reference>
<evidence type="ECO:0000313" key="2">
    <source>
        <dbReference type="Proteomes" id="UP001184861"/>
    </source>
</evidence>
<dbReference type="RefSeq" id="WP_284460855.1">
    <property type="nucleotide sequence ID" value="NZ_JAVDQY010000003.1"/>
</dbReference>